<dbReference type="STRING" id="857265.WG78_10125"/>
<dbReference type="InterPro" id="IPR023393">
    <property type="entry name" value="START-like_dom_sf"/>
</dbReference>
<comment type="caution">
    <text evidence="1">The sequence shown here is derived from an EMBL/GenBank/DDBJ whole genome shotgun (WGS) entry which is preliminary data.</text>
</comment>
<protein>
    <submittedName>
        <fullName evidence="1">Polyketide cyclase / dehydrase and lipid transport</fullName>
    </submittedName>
</protein>
<reference evidence="1 2" key="1">
    <citation type="submission" date="2015-07" db="EMBL/GenBank/DDBJ databases">
        <title>Draft genome sequence of the Amantichitinum ursilacus IGB-41, a new chitin-degrading bacterium.</title>
        <authorList>
            <person name="Kirstahler P."/>
            <person name="Guenther M."/>
            <person name="Grumaz C."/>
            <person name="Rupp S."/>
            <person name="Zibek S."/>
            <person name="Sohn K."/>
        </authorList>
    </citation>
    <scope>NUCLEOTIDE SEQUENCE [LARGE SCALE GENOMIC DNA]</scope>
    <source>
        <strain evidence="1 2">IGB-41</strain>
    </source>
</reference>
<name>A0A0N0GP80_9NEIS</name>
<dbReference type="OrthoDB" id="5383110at2"/>
<accession>A0A0N0GP80</accession>
<keyword evidence="2" id="KW-1185">Reference proteome</keyword>
<dbReference type="Pfam" id="PF10604">
    <property type="entry name" value="Polyketide_cyc2"/>
    <property type="match status" value="1"/>
</dbReference>
<gene>
    <name evidence="1" type="ORF">WG78_10125</name>
</gene>
<dbReference type="EMBL" id="LAQT01000007">
    <property type="protein sequence ID" value="KPC53436.1"/>
    <property type="molecule type" value="Genomic_DNA"/>
</dbReference>
<organism evidence="1 2">
    <name type="scientific">Amantichitinum ursilacus</name>
    <dbReference type="NCBI Taxonomy" id="857265"/>
    <lineage>
        <taxon>Bacteria</taxon>
        <taxon>Pseudomonadati</taxon>
        <taxon>Pseudomonadota</taxon>
        <taxon>Betaproteobacteria</taxon>
        <taxon>Neisseriales</taxon>
        <taxon>Chitinibacteraceae</taxon>
        <taxon>Amantichitinum</taxon>
    </lineage>
</organism>
<dbReference type="AlphaFoldDB" id="A0A0N0GP80"/>
<dbReference type="Proteomes" id="UP000037939">
    <property type="component" value="Unassembled WGS sequence"/>
</dbReference>
<evidence type="ECO:0000313" key="1">
    <source>
        <dbReference type="EMBL" id="KPC53436.1"/>
    </source>
</evidence>
<sequence>MWTSQYSQTTSASPQRVWALMADVPGWKSWNAGIAEITLHGPFAAGTTFLMQLPDGIAFTSTLLDVQPNQGFTDETLIEGNRVLVHHRIEPEADGNTRITYATEISGPQAAELGPMVTGDFAEVLQALKAAAERPQS</sequence>
<dbReference type="RefSeq" id="WP_053937666.1">
    <property type="nucleotide sequence ID" value="NZ_LAQT01000007.1"/>
</dbReference>
<evidence type="ECO:0000313" key="2">
    <source>
        <dbReference type="Proteomes" id="UP000037939"/>
    </source>
</evidence>
<dbReference type="InterPro" id="IPR019587">
    <property type="entry name" value="Polyketide_cyclase/dehydratase"/>
</dbReference>
<proteinExistence type="predicted"/>
<dbReference type="Gene3D" id="3.30.530.20">
    <property type="match status" value="1"/>
</dbReference>
<dbReference type="SUPFAM" id="SSF55961">
    <property type="entry name" value="Bet v1-like"/>
    <property type="match status" value="1"/>
</dbReference>